<reference evidence="2" key="1">
    <citation type="journal article" date="2012" name="PLoS Genet.">
        <title>Comparative analysis of the genomes of two field isolates of the rice blast fungus Magnaporthe oryzae.</title>
        <authorList>
            <person name="Xue M."/>
            <person name="Yang J."/>
            <person name="Li Z."/>
            <person name="Hu S."/>
            <person name="Yao N."/>
            <person name="Dean R.A."/>
            <person name="Zhao W."/>
            <person name="Shen M."/>
            <person name="Zhang H."/>
            <person name="Li C."/>
            <person name="Liu L."/>
            <person name="Cao L."/>
            <person name="Xu X."/>
            <person name="Xing Y."/>
            <person name="Hsiang T."/>
            <person name="Zhang Z."/>
            <person name="Xu J.R."/>
            <person name="Peng Y.L."/>
        </authorList>
    </citation>
    <scope>NUCLEOTIDE SEQUENCE</scope>
    <source>
        <strain evidence="2">Y34</strain>
    </source>
</reference>
<accession>A0AA97NYL1</accession>
<feature type="region of interest" description="Disordered" evidence="1">
    <location>
        <begin position="205"/>
        <end position="227"/>
    </location>
</feature>
<dbReference type="EMBL" id="JH793541">
    <property type="protein sequence ID" value="ELQ38773.1"/>
    <property type="molecule type" value="Genomic_DNA"/>
</dbReference>
<protein>
    <submittedName>
        <fullName evidence="2">Uncharacterized protein</fullName>
    </submittedName>
</protein>
<evidence type="ECO:0000256" key="1">
    <source>
        <dbReference type="SAM" id="MobiDB-lite"/>
    </source>
</evidence>
<sequence>MGCTALEQTVLIQQRPTWKRRPFRPTGTSNSEFWGKRGGRENFPSRNTHLQVDNVQRVKARLVYIMGARRDPAFRPLMKGKKKGDQKQVHDSGFGRLMAAKGNQGRSGPNKRFLHLVSLPNMGTIVEEVDEYSKPGGNTTSCCDVGYDESSSPLFLVLTWQPTSHYHHRTIIRVLESEPLPLHLSSLFLCPFSVRLKPGISGTAQRRSHLIGAEGQSPGPMSRRTRP</sequence>
<organism evidence="2">
    <name type="scientific">Pyricularia oryzae (strain Y34)</name>
    <name type="common">Rice blast fungus</name>
    <name type="synonym">Magnaporthe oryzae</name>
    <dbReference type="NCBI Taxonomy" id="1143189"/>
    <lineage>
        <taxon>Eukaryota</taxon>
        <taxon>Fungi</taxon>
        <taxon>Dikarya</taxon>
        <taxon>Ascomycota</taxon>
        <taxon>Pezizomycotina</taxon>
        <taxon>Sordariomycetes</taxon>
        <taxon>Sordariomycetidae</taxon>
        <taxon>Magnaporthales</taxon>
        <taxon>Pyriculariaceae</taxon>
        <taxon>Pyricularia</taxon>
    </lineage>
</organism>
<dbReference type="Proteomes" id="UP000011086">
    <property type="component" value="Unassembled WGS sequence"/>
</dbReference>
<feature type="region of interest" description="Disordered" evidence="1">
    <location>
        <begin position="20"/>
        <end position="46"/>
    </location>
</feature>
<proteinExistence type="predicted"/>
<dbReference type="AlphaFoldDB" id="A0AA97NYL1"/>
<name>A0AA97NYL1_PYRO3</name>
<evidence type="ECO:0000313" key="2">
    <source>
        <dbReference type="EMBL" id="ELQ38773.1"/>
    </source>
</evidence>
<gene>
    <name evidence="2" type="ORF">OOU_Y34scaffold00528g65</name>
</gene>